<accession>A0A9D1XPQ4</accession>
<dbReference type="Proteomes" id="UP000823847">
    <property type="component" value="Unassembled WGS sequence"/>
</dbReference>
<protein>
    <submittedName>
        <fullName evidence="1">DUF2764 domain-containing protein</fullName>
    </submittedName>
</protein>
<name>A0A9D1XPQ4_9BACT</name>
<gene>
    <name evidence="1" type="ORF">H9848_02840</name>
</gene>
<evidence type="ECO:0000313" key="2">
    <source>
        <dbReference type="Proteomes" id="UP000823847"/>
    </source>
</evidence>
<sequence>MSKYYYLIAGLPNIALDDSKLAYSVGDFREEVESMLSAGDKKLVDLFYLKYDNANAVAFVEGSEKEPDPRGRVTREELDALYRALRNEEKIPKNAHIPPYLVEFFQAYLAEEMRDDKSERPYISWEDRLSALYYEYAMRCKNAFVAGWFELNLNINNVLTAITCRAYGLDKADYIVGRNEVAECVRASNARDFGLGDSLEYLPELQRLSEETDLIAREKRIDLLKWRWLDDNTFFKTFDIESVFAYLLKLEMIERWVGLDKAKGERTFRELVGAMKKGSENTLEEFKRNNIK</sequence>
<organism evidence="1 2">
    <name type="scientific">Candidatus Parabacteroides intestinigallinarum</name>
    <dbReference type="NCBI Taxonomy" id="2838722"/>
    <lineage>
        <taxon>Bacteria</taxon>
        <taxon>Pseudomonadati</taxon>
        <taxon>Bacteroidota</taxon>
        <taxon>Bacteroidia</taxon>
        <taxon>Bacteroidales</taxon>
        <taxon>Tannerellaceae</taxon>
        <taxon>Parabacteroides</taxon>
    </lineage>
</organism>
<reference evidence="1" key="2">
    <citation type="submission" date="2021-04" db="EMBL/GenBank/DDBJ databases">
        <authorList>
            <person name="Gilroy R."/>
        </authorList>
    </citation>
    <scope>NUCLEOTIDE SEQUENCE</scope>
    <source>
        <strain evidence="1">ChiHecec2B26-12326</strain>
    </source>
</reference>
<dbReference type="EMBL" id="DXEN01000015">
    <property type="protein sequence ID" value="HIX85532.1"/>
    <property type="molecule type" value="Genomic_DNA"/>
</dbReference>
<dbReference type="AlphaFoldDB" id="A0A9D1XPQ4"/>
<dbReference type="InterPro" id="IPR024492">
    <property type="entry name" value="DUF2764"/>
</dbReference>
<proteinExistence type="predicted"/>
<dbReference type="Pfam" id="PF10962">
    <property type="entry name" value="DUF2764"/>
    <property type="match status" value="1"/>
</dbReference>
<comment type="caution">
    <text evidence="1">The sequence shown here is derived from an EMBL/GenBank/DDBJ whole genome shotgun (WGS) entry which is preliminary data.</text>
</comment>
<evidence type="ECO:0000313" key="1">
    <source>
        <dbReference type="EMBL" id="HIX85532.1"/>
    </source>
</evidence>
<reference evidence="1" key="1">
    <citation type="journal article" date="2021" name="PeerJ">
        <title>Extensive microbial diversity within the chicken gut microbiome revealed by metagenomics and culture.</title>
        <authorList>
            <person name="Gilroy R."/>
            <person name="Ravi A."/>
            <person name="Getino M."/>
            <person name="Pursley I."/>
            <person name="Horton D.L."/>
            <person name="Alikhan N.F."/>
            <person name="Baker D."/>
            <person name="Gharbi K."/>
            <person name="Hall N."/>
            <person name="Watson M."/>
            <person name="Adriaenssens E.M."/>
            <person name="Foster-Nyarko E."/>
            <person name="Jarju S."/>
            <person name="Secka A."/>
            <person name="Antonio M."/>
            <person name="Oren A."/>
            <person name="Chaudhuri R.R."/>
            <person name="La Ragione R."/>
            <person name="Hildebrand F."/>
            <person name="Pallen M.J."/>
        </authorList>
    </citation>
    <scope>NUCLEOTIDE SEQUENCE</scope>
    <source>
        <strain evidence="1">ChiHecec2B26-12326</strain>
    </source>
</reference>